<protein>
    <submittedName>
        <fullName evidence="5">Transcriptional regulator</fullName>
    </submittedName>
</protein>
<evidence type="ECO:0000259" key="4">
    <source>
        <dbReference type="PROSITE" id="PS50956"/>
    </source>
</evidence>
<dbReference type="Proteomes" id="UP000037688">
    <property type="component" value="Unassembled WGS sequence"/>
</dbReference>
<dbReference type="SMART" id="SM00344">
    <property type="entry name" value="HTH_ASNC"/>
    <property type="match status" value="1"/>
</dbReference>
<dbReference type="Pfam" id="PF13404">
    <property type="entry name" value="HTH_AsnC-type"/>
    <property type="match status" value="1"/>
</dbReference>
<reference evidence="5 6" key="1">
    <citation type="submission" date="2015-08" db="EMBL/GenBank/DDBJ databases">
        <title>Draft genome sequence of cellulolytic and xylanolytic Paenibacillus sp. A59, isolated from a decaying forest soil from Patagonia, Argentina.</title>
        <authorList>
            <person name="Ghio S."/>
            <person name="Caceres A.M."/>
            <person name="Talia P."/>
            <person name="Grasso D."/>
            <person name="Campos E."/>
        </authorList>
    </citation>
    <scope>NUCLEOTIDE SEQUENCE [LARGE SCALE GENOMIC DNA]</scope>
    <source>
        <strain evidence="5 6">A59</strain>
    </source>
</reference>
<dbReference type="OrthoDB" id="34294at2"/>
<proteinExistence type="predicted"/>
<dbReference type="PROSITE" id="PS50956">
    <property type="entry name" value="HTH_ASNC_2"/>
    <property type="match status" value="1"/>
</dbReference>
<feature type="domain" description="HTH asnC-type" evidence="4">
    <location>
        <begin position="5"/>
        <end position="66"/>
    </location>
</feature>
<dbReference type="Gene3D" id="1.10.10.10">
    <property type="entry name" value="Winged helix-like DNA-binding domain superfamily/Winged helix DNA-binding domain"/>
    <property type="match status" value="1"/>
</dbReference>
<evidence type="ECO:0000313" key="6">
    <source>
        <dbReference type="Proteomes" id="UP000037688"/>
    </source>
</evidence>
<dbReference type="Pfam" id="PF01037">
    <property type="entry name" value="AsnC_trans_reg"/>
    <property type="match status" value="1"/>
</dbReference>
<dbReference type="SUPFAM" id="SSF46785">
    <property type="entry name" value="Winged helix' DNA-binding domain"/>
    <property type="match status" value="1"/>
</dbReference>
<dbReference type="GO" id="GO:0005829">
    <property type="term" value="C:cytosol"/>
    <property type="evidence" value="ECO:0007669"/>
    <property type="project" value="TreeGrafter"/>
</dbReference>
<organism evidence="5 6">
    <name type="scientific">Paenibacillus xylanivorans</name>
    <dbReference type="NCBI Taxonomy" id="1705561"/>
    <lineage>
        <taxon>Bacteria</taxon>
        <taxon>Bacillati</taxon>
        <taxon>Bacillota</taxon>
        <taxon>Bacilli</taxon>
        <taxon>Bacillales</taxon>
        <taxon>Paenibacillaceae</taxon>
        <taxon>Paenibacillus</taxon>
    </lineage>
</organism>
<evidence type="ECO:0000256" key="2">
    <source>
        <dbReference type="ARBA" id="ARBA00023125"/>
    </source>
</evidence>
<evidence type="ECO:0000313" key="5">
    <source>
        <dbReference type="EMBL" id="KOY13685.1"/>
    </source>
</evidence>
<dbReference type="SUPFAM" id="SSF54909">
    <property type="entry name" value="Dimeric alpha+beta barrel"/>
    <property type="match status" value="1"/>
</dbReference>
<dbReference type="InterPro" id="IPR019887">
    <property type="entry name" value="Tscrpt_reg_AsnC/Lrp_C"/>
</dbReference>
<dbReference type="AlphaFoldDB" id="A0A0N0UGX8"/>
<keyword evidence="1" id="KW-0805">Transcription regulation</keyword>
<dbReference type="InterPro" id="IPR019888">
    <property type="entry name" value="Tscrpt_reg_AsnC-like"/>
</dbReference>
<dbReference type="InterPro" id="IPR000485">
    <property type="entry name" value="AsnC-type_HTH_dom"/>
</dbReference>
<dbReference type="EMBL" id="LITU01000078">
    <property type="protein sequence ID" value="KOY13685.1"/>
    <property type="molecule type" value="Genomic_DNA"/>
</dbReference>
<name>A0A0N0UGX8_9BACL</name>
<evidence type="ECO:0000256" key="3">
    <source>
        <dbReference type="ARBA" id="ARBA00023163"/>
    </source>
</evidence>
<keyword evidence="3" id="KW-0804">Transcription</keyword>
<dbReference type="GO" id="GO:0043565">
    <property type="term" value="F:sequence-specific DNA binding"/>
    <property type="evidence" value="ECO:0007669"/>
    <property type="project" value="InterPro"/>
</dbReference>
<keyword evidence="2" id="KW-0238">DNA-binding</keyword>
<dbReference type="PANTHER" id="PTHR30154">
    <property type="entry name" value="LEUCINE-RESPONSIVE REGULATORY PROTEIN"/>
    <property type="match status" value="1"/>
</dbReference>
<dbReference type="PRINTS" id="PR00033">
    <property type="entry name" value="HTHASNC"/>
</dbReference>
<dbReference type="InterPro" id="IPR011008">
    <property type="entry name" value="Dimeric_a/b-barrel"/>
</dbReference>
<accession>A0A0N0UGX8</accession>
<dbReference type="InterPro" id="IPR036388">
    <property type="entry name" value="WH-like_DNA-bd_sf"/>
</dbReference>
<sequence>MNETIDDTDIRILKCLIRDSKRPHKEIGEEVHLTGQAVGARVRKLHDLGVIEGYTVKWNPERLGLGLQAFVTIFLNSGDRHAAFREFMATREDIVEVHRVSGEGCYLMRVRTETMEQLGSLLEAILPYGNYRMNLSVGIEKSE</sequence>
<dbReference type="Gene3D" id="3.30.70.920">
    <property type="match status" value="1"/>
</dbReference>
<dbReference type="PATRIC" id="fig|1705561.3.peg.5242"/>
<comment type="caution">
    <text evidence="5">The sequence shown here is derived from an EMBL/GenBank/DDBJ whole genome shotgun (WGS) entry which is preliminary data.</text>
</comment>
<dbReference type="RefSeq" id="WP_053783368.1">
    <property type="nucleotide sequence ID" value="NZ_LITU01000078.1"/>
</dbReference>
<keyword evidence="6" id="KW-1185">Reference proteome</keyword>
<dbReference type="GO" id="GO:0043200">
    <property type="term" value="P:response to amino acid"/>
    <property type="evidence" value="ECO:0007669"/>
    <property type="project" value="TreeGrafter"/>
</dbReference>
<dbReference type="InterPro" id="IPR036390">
    <property type="entry name" value="WH_DNA-bd_sf"/>
</dbReference>
<evidence type="ECO:0000256" key="1">
    <source>
        <dbReference type="ARBA" id="ARBA00023015"/>
    </source>
</evidence>
<gene>
    <name evidence="5" type="ORF">AMS66_25020</name>
</gene>
<dbReference type="PANTHER" id="PTHR30154:SF55">
    <property type="entry name" value="HTH-TYPE TRANSCRIPTIONAL REGULATOR LRPB"/>
    <property type="match status" value="1"/>
</dbReference>